<dbReference type="EMBL" id="MCFJ01000018">
    <property type="protein sequence ID" value="ORY57816.1"/>
    <property type="molecule type" value="Genomic_DNA"/>
</dbReference>
<name>A0A1Y2DFA2_9PEZI</name>
<accession>A0A1Y2DFA2</accession>
<dbReference type="OrthoDB" id="73875at2759"/>
<dbReference type="InParanoid" id="A0A1Y2DFA2"/>
<comment type="caution">
    <text evidence="2">The sequence shown here is derived from an EMBL/GenBank/DDBJ whole genome shotgun (WGS) entry which is preliminary data.</text>
</comment>
<dbReference type="RefSeq" id="XP_040710945.1">
    <property type="nucleotide sequence ID" value="XM_040861242.1"/>
</dbReference>
<gene>
    <name evidence="2" type="ORF">BCR38DRAFT_448739</name>
</gene>
<dbReference type="Proteomes" id="UP000193689">
    <property type="component" value="Unassembled WGS sequence"/>
</dbReference>
<evidence type="ECO:0000259" key="1">
    <source>
        <dbReference type="Pfam" id="PF14856"/>
    </source>
</evidence>
<dbReference type="Pfam" id="PF14856">
    <property type="entry name" value="Hce2"/>
    <property type="match status" value="1"/>
</dbReference>
<reference evidence="2 3" key="1">
    <citation type="submission" date="2016-07" db="EMBL/GenBank/DDBJ databases">
        <title>Pervasive Adenine N6-methylation of Active Genes in Fungi.</title>
        <authorList>
            <consortium name="DOE Joint Genome Institute"/>
            <person name="Mondo S.J."/>
            <person name="Dannebaum R.O."/>
            <person name="Kuo R.C."/>
            <person name="Labutti K."/>
            <person name="Haridas S."/>
            <person name="Kuo A."/>
            <person name="Salamov A."/>
            <person name="Ahrendt S.R."/>
            <person name="Lipzen A."/>
            <person name="Sullivan W."/>
            <person name="Andreopoulos W.B."/>
            <person name="Clum A."/>
            <person name="Lindquist E."/>
            <person name="Daum C."/>
            <person name="Ramamoorthy G.K."/>
            <person name="Gryganskyi A."/>
            <person name="Culley D."/>
            <person name="Magnuson J.K."/>
            <person name="James T.Y."/>
            <person name="O'Malley M.A."/>
            <person name="Stajich J.E."/>
            <person name="Spatafora J.W."/>
            <person name="Visel A."/>
            <person name="Grigoriev I.V."/>
        </authorList>
    </citation>
    <scope>NUCLEOTIDE SEQUENCE [LARGE SCALE GENOMIC DNA]</scope>
    <source>
        <strain evidence="2 3">CBS 129021</strain>
    </source>
</reference>
<keyword evidence="3" id="KW-1185">Reference proteome</keyword>
<dbReference type="InterPro" id="IPR029226">
    <property type="entry name" value="Ecp2-like"/>
</dbReference>
<proteinExistence type="predicted"/>
<evidence type="ECO:0000313" key="2">
    <source>
        <dbReference type="EMBL" id="ORY57816.1"/>
    </source>
</evidence>
<sequence>MLIPMVEGVGSTNSSAPLISECYDACRGVSTDAGDWYADLTGKPEGVKSLLVGYACTFSIGRGPSQGDPLAFSLHNQDILDIYDGAISRFGSDGRVSASGTMICEGNQVAWWVD</sequence>
<evidence type="ECO:0000313" key="3">
    <source>
        <dbReference type="Proteomes" id="UP000193689"/>
    </source>
</evidence>
<feature type="domain" description="Ecp2 effector protein-like" evidence="1">
    <location>
        <begin position="11"/>
        <end position="104"/>
    </location>
</feature>
<protein>
    <recommendedName>
        <fullName evidence="1">Ecp2 effector protein-like domain-containing protein</fullName>
    </recommendedName>
</protein>
<organism evidence="2 3">
    <name type="scientific">Pseudomassariella vexata</name>
    <dbReference type="NCBI Taxonomy" id="1141098"/>
    <lineage>
        <taxon>Eukaryota</taxon>
        <taxon>Fungi</taxon>
        <taxon>Dikarya</taxon>
        <taxon>Ascomycota</taxon>
        <taxon>Pezizomycotina</taxon>
        <taxon>Sordariomycetes</taxon>
        <taxon>Xylariomycetidae</taxon>
        <taxon>Amphisphaeriales</taxon>
        <taxon>Pseudomassariaceae</taxon>
        <taxon>Pseudomassariella</taxon>
    </lineage>
</organism>
<dbReference type="AlphaFoldDB" id="A0A1Y2DFA2"/>
<dbReference type="GeneID" id="63777454"/>